<accession>A0ABM8JMX7</accession>
<reference evidence="6" key="1">
    <citation type="journal article" date="2024" name="FEMS Microbiol. Lett.">
        <title>Genomic insights into Spiroplasma endosymbionts that induce male-killing and protective phenotypes in the pea aphid.</title>
        <authorList>
            <person name="Arai H."/>
            <person name="Legeai F."/>
            <person name="Kageyama D."/>
            <person name="Sugio A."/>
            <person name="Simon J.C."/>
        </authorList>
    </citation>
    <scope>NUCLEOTIDE SEQUENCE [LARGE SCALE GENOMIC DNA]</scope>
    <source>
        <strain evidence="6">sAp269</strain>
    </source>
</reference>
<evidence type="ECO:0000256" key="1">
    <source>
        <dbReference type="ARBA" id="ARBA00022723"/>
    </source>
</evidence>
<dbReference type="InterPro" id="IPR007295">
    <property type="entry name" value="DUF402"/>
</dbReference>
<keyword evidence="2" id="KW-0378">Hydrolase</keyword>
<gene>
    <name evidence="5" type="ORF">SAP269_12560</name>
</gene>
<evidence type="ECO:0000313" key="6">
    <source>
        <dbReference type="Proteomes" id="UP001473424"/>
    </source>
</evidence>
<sequence>MYMYLKEGQILSIHAYKHNGDLYRSWNNSIVLEDTEKYLVLVNENVTITEINGRKWTTVDPAIWLFFKNDWYNIICMIRNDGVHYYCNIASPFILDSQTVKYIDYDLDVKVFPNRSYKLLDLKEFKTNRRIWKYPIPLQNILWQNINKLKKGIKKNEINLFNDDLILNYWKNYQNQSLQK</sequence>
<evidence type="ECO:0000259" key="4">
    <source>
        <dbReference type="Pfam" id="PF04167"/>
    </source>
</evidence>
<proteinExistence type="predicted"/>
<dbReference type="PANTHER" id="PTHR39159:SF1">
    <property type="entry name" value="UPF0374 PROTEIN YGAC"/>
    <property type="match status" value="1"/>
</dbReference>
<keyword evidence="3" id="KW-0460">Magnesium</keyword>
<dbReference type="Proteomes" id="UP001473424">
    <property type="component" value="Chromosome"/>
</dbReference>
<organism evidence="5 6">
    <name type="scientific">Spiroplasma ixodetis</name>
    <dbReference type="NCBI Taxonomy" id="2141"/>
    <lineage>
        <taxon>Bacteria</taxon>
        <taxon>Bacillati</taxon>
        <taxon>Mycoplasmatota</taxon>
        <taxon>Mollicutes</taxon>
        <taxon>Entomoplasmatales</taxon>
        <taxon>Spiroplasmataceae</taxon>
        <taxon>Spiroplasma</taxon>
    </lineage>
</organism>
<dbReference type="EMBL" id="AP028955">
    <property type="protein sequence ID" value="BET38667.1"/>
    <property type="molecule type" value="Genomic_DNA"/>
</dbReference>
<keyword evidence="1" id="KW-0479">Metal-binding</keyword>
<protein>
    <submittedName>
        <fullName evidence="5">DUF402 domain-containing protein</fullName>
    </submittedName>
</protein>
<dbReference type="PIRSF" id="PIRSF028345">
    <property type="entry name" value="UCP028345"/>
    <property type="match status" value="1"/>
</dbReference>
<evidence type="ECO:0000256" key="3">
    <source>
        <dbReference type="ARBA" id="ARBA00022842"/>
    </source>
</evidence>
<dbReference type="InterPro" id="IPR050212">
    <property type="entry name" value="Ntdp-like"/>
</dbReference>
<dbReference type="SUPFAM" id="SSF159234">
    <property type="entry name" value="FomD-like"/>
    <property type="match status" value="1"/>
</dbReference>
<evidence type="ECO:0000256" key="2">
    <source>
        <dbReference type="ARBA" id="ARBA00022801"/>
    </source>
</evidence>
<evidence type="ECO:0000313" key="5">
    <source>
        <dbReference type="EMBL" id="BET38667.1"/>
    </source>
</evidence>
<keyword evidence="6" id="KW-1185">Reference proteome</keyword>
<dbReference type="Gene3D" id="2.40.380.10">
    <property type="entry name" value="FomD-like"/>
    <property type="match status" value="1"/>
</dbReference>
<dbReference type="InterPro" id="IPR016882">
    <property type="entry name" value="SA1684"/>
</dbReference>
<name>A0ABM8JMX7_9MOLU</name>
<dbReference type="Pfam" id="PF04167">
    <property type="entry name" value="DUF402"/>
    <property type="match status" value="1"/>
</dbReference>
<dbReference type="PANTHER" id="PTHR39159">
    <property type="match status" value="1"/>
</dbReference>
<dbReference type="InterPro" id="IPR035930">
    <property type="entry name" value="FomD-like_sf"/>
</dbReference>
<feature type="domain" description="DUF402" evidence="4">
    <location>
        <begin position="19"/>
        <end position="157"/>
    </location>
</feature>